<dbReference type="Gene3D" id="3.40.30.10">
    <property type="entry name" value="Glutaredoxin"/>
    <property type="match status" value="1"/>
</dbReference>
<feature type="domain" description="GST C-terminal" evidence="2">
    <location>
        <begin position="87"/>
        <end position="210"/>
    </location>
</feature>
<dbReference type="InterPro" id="IPR010987">
    <property type="entry name" value="Glutathione-S-Trfase_C-like"/>
</dbReference>
<dbReference type="SFLD" id="SFLDS00019">
    <property type="entry name" value="Glutathione_Transferase_(cytos"/>
    <property type="match status" value="2"/>
</dbReference>
<gene>
    <name evidence="3" type="ORF">SAMN04515666_10399</name>
</gene>
<dbReference type="SUPFAM" id="SSF47616">
    <property type="entry name" value="GST C-terminal domain-like"/>
    <property type="match status" value="1"/>
</dbReference>
<dbReference type="InterPro" id="IPR004045">
    <property type="entry name" value="Glutathione_S-Trfase_N"/>
</dbReference>
<dbReference type="InterPro" id="IPR036282">
    <property type="entry name" value="Glutathione-S-Trfase_C_sf"/>
</dbReference>
<protein>
    <submittedName>
        <fullName evidence="3">Glutathione S-transferase</fullName>
    </submittedName>
</protein>
<accession>A0A1H7NDR8</accession>
<evidence type="ECO:0000313" key="4">
    <source>
        <dbReference type="Proteomes" id="UP000199664"/>
    </source>
</evidence>
<dbReference type="PROSITE" id="PS50404">
    <property type="entry name" value="GST_NTER"/>
    <property type="match status" value="1"/>
</dbReference>
<dbReference type="STRING" id="1036779.SAMN04515666_10399"/>
<dbReference type="Proteomes" id="UP000199664">
    <property type="component" value="Unassembled WGS sequence"/>
</dbReference>
<dbReference type="AlphaFoldDB" id="A0A1H7NDR8"/>
<dbReference type="CDD" id="cd03048">
    <property type="entry name" value="GST_N_Ure2p_like"/>
    <property type="match status" value="1"/>
</dbReference>
<dbReference type="PROSITE" id="PS50405">
    <property type="entry name" value="GST_CTER"/>
    <property type="match status" value="1"/>
</dbReference>
<dbReference type="RefSeq" id="WP_091832774.1">
    <property type="nucleotide sequence ID" value="NZ_FOAN01000003.1"/>
</dbReference>
<reference evidence="4" key="1">
    <citation type="submission" date="2016-10" db="EMBL/GenBank/DDBJ databases">
        <authorList>
            <person name="Varghese N."/>
            <person name="Submissions S."/>
        </authorList>
    </citation>
    <scope>NUCLEOTIDE SEQUENCE [LARGE SCALE GENOMIC DNA]</scope>
    <source>
        <strain evidence="4">LMG 26383,CCUG 61248,R- 45681</strain>
    </source>
</reference>
<dbReference type="InterPro" id="IPR036249">
    <property type="entry name" value="Thioredoxin-like_sf"/>
</dbReference>
<dbReference type="SUPFAM" id="SSF52833">
    <property type="entry name" value="Thioredoxin-like"/>
    <property type="match status" value="1"/>
</dbReference>
<dbReference type="PANTHER" id="PTHR44051">
    <property type="entry name" value="GLUTATHIONE S-TRANSFERASE-RELATED"/>
    <property type="match status" value="1"/>
</dbReference>
<name>A0A1H7NDR8_9HYPH</name>
<dbReference type="SFLD" id="SFLDG00358">
    <property type="entry name" value="Main_(cytGST)"/>
    <property type="match status" value="2"/>
</dbReference>
<evidence type="ECO:0000259" key="2">
    <source>
        <dbReference type="PROSITE" id="PS50405"/>
    </source>
</evidence>
<dbReference type="SFLD" id="SFLDG01150">
    <property type="entry name" value="Main.1:_Beta-like"/>
    <property type="match status" value="1"/>
</dbReference>
<dbReference type="SFLD" id="SFLDG01151">
    <property type="entry name" value="Main.2:_Nu-like"/>
    <property type="match status" value="1"/>
</dbReference>
<dbReference type="PANTHER" id="PTHR44051:SF8">
    <property type="entry name" value="GLUTATHIONE S-TRANSFERASE GSTA"/>
    <property type="match status" value="1"/>
</dbReference>
<dbReference type="GO" id="GO:0016740">
    <property type="term" value="F:transferase activity"/>
    <property type="evidence" value="ECO:0007669"/>
    <property type="project" value="UniProtKB-KW"/>
</dbReference>
<dbReference type="OrthoDB" id="9803562at2"/>
<dbReference type="InterPro" id="IPR004046">
    <property type="entry name" value="GST_C"/>
</dbReference>
<dbReference type="Pfam" id="PF13409">
    <property type="entry name" value="GST_N_2"/>
    <property type="match status" value="1"/>
</dbReference>
<evidence type="ECO:0000313" key="3">
    <source>
        <dbReference type="EMBL" id="SEL21594.1"/>
    </source>
</evidence>
<feature type="domain" description="GST N-terminal" evidence="1">
    <location>
        <begin position="1"/>
        <end position="84"/>
    </location>
</feature>
<dbReference type="Gene3D" id="1.20.1050.10">
    <property type="match status" value="1"/>
</dbReference>
<evidence type="ECO:0000259" key="1">
    <source>
        <dbReference type="PROSITE" id="PS50404"/>
    </source>
</evidence>
<dbReference type="Pfam" id="PF00043">
    <property type="entry name" value="GST_C"/>
    <property type="match status" value="1"/>
</dbReference>
<dbReference type="InterPro" id="IPR040079">
    <property type="entry name" value="Glutathione_S-Trfase"/>
</dbReference>
<organism evidence="3 4">
    <name type="scientific">Bosea lupini</name>
    <dbReference type="NCBI Taxonomy" id="1036779"/>
    <lineage>
        <taxon>Bacteria</taxon>
        <taxon>Pseudomonadati</taxon>
        <taxon>Pseudomonadota</taxon>
        <taxon>Alphaproteobacteria</taxon>
        <taxon>Hyphomicrobiales</taxon>
        <taxon>Boseaceae</taxon>
        <taxon>Bosea</taxon>
    </lineage>
</organism>
<keyword evidence="4" id="KW-1185">Reference proteome</keyword>
<proteinExistence type="predicted"/>
<sequence>MTPIDLYTYQTPNGHKASIMLEEAGLPYAVTVIDIEAGDQHRPSFLALNPNNKIPVIVDHDHDRTVFESGAILLYLAERSGVLRPNGPPALSKTLQWSFFQAAHVGPMIGQLWHFKVFAKETLPYAIERYERETARILRVLDGELALRPYLVEASYGIADIMVWPWINALPKLGLSLAKTPHLQRWHETIAARPAVQRGLAVPALAHADA</sequence>
<keyword evidence="3" id="KW-0808">Transferase</keyword>
<dbReference type="EMBL" id="FOAN01000003">
    <property type="protein sequence ID" value="SEL21594.1"/>
    <property type="molecule type" value="Genomic_DNA"/>
</dbReference>